<keyword evidence="2 5" id="KW-0227">DNA damage</keyword>
<dbReference type="Pfam" id="PF02245">
    <property type="entry name" value="Pur_DNA_glyco"/>
    <property type="match status" value="1"/>
</dbReference>
<dbReference type="GO" id="GO:0006284">
    <property type="term" value="P:base-excision repair"/>
    <property type="evidence" value="ECO:0007669"/>
    <property type="project" value="InterPro"/>
</dbReference>
<evidence type="ECO:0000256" key="4">
    <source>
        <dbReference type="ARBA" id="ARBA00023204"/>
    </source>
</evidence>
<evidence type="ECO:0000256" key="3">
    <source>
        <dbReference type="ARBA" id="ARBA00022801"/>
    </source>
</evidence>
<name>M1Z2G3_9FIRM</name>
<dbReference type="GO" id="GO:0003677">
    <property type="term" value="F:DNA binding"/>
    <property type="evidence" value="ECO:0007669"/>
    <property type="project" value="InterPro"/>
</dbReference>
<keyword evidence="4 5" id="KW-0234">DNA repair</keyword>
<comment type="similarity">
    <text evidence="1 5">Belongs to the DNA glycosylase MPG family.</text>
</comment>
<dbReference type="InterPro" id="IPR036995">
    <property type="entry name" value="MPG_sf"/>
</dbReference>
<protein>
    <recommendedName>
        <fullName evidence="5">Putative 3-methyladenine DNA glycosylase</fullName>
        <ecNumber evidence="5">3.2.2.-</ecNumber>
    </recommendedName>
</protein>
<organism evidence="6 7">
    <name type="scientific">[Clostridium] ultunense Esp</name>
    <dbReference type="NCBI Taxonomy" id="1288971"/>
    <lineage>
        <taxon>Bacteria</taxon>
        <taxon>Bacillati</taxon>
        <taxon>Bacillota</taxon>
        <taxon>Tissierellia</taxon>
        <taxon>Tissierellales</taxon>
        <taxon>Tepidimicrobiaceae</taxon>
        <taxon>Schnuerera</taxon>
    </lineage>
</organism>
<dbReference type="PANTHER" id="PTHR10429:SF0">
    <property type="entry name" value="DNA-3-METHYLADENINE GLYCOSYLASE"/>
    <property type="match status" value="1"/>
</dbReference>
<evidence type="ECO:0000256" key="2">
    <source>
        <dbReference type="ARBA" id="ARBA00022763"/>
    </source>
</evidence>
<dbReference type="AlphaFoldDB" id="M1Z2G3"/>
<dbReference type="GO" id="GO:0003905">
    <property type="term" value="F:alkylbase DNA N-glycosylase activity"/>
    <property type="evidence" value="ECO:0007669"/>
    <property type="project" value="InterPro"/>
</dbReference>
<keyword evidence="6" id="KW-0326">Glycosidase</keyword>
<dbReference type="HAMAP" id="MF_00527">
    <property type="entry name" value="3MGH"/>
    <property type="match status" value="1"/>
</dbReference>
<dbReference type="SUPFAM" id="SSF50486">
    <property type="entry name" value="FMT C-terminal domain-like"/>
    <property type="match status" value="1"/>
</dbReference>
<evidence type="ECO:0000256" key="5">
    <source>
        <dbReference type="HAMAP-Rule" id="MF_00527"/>
    </source>
</evidence>
<dbReference type="FunFam" id="3.10.300.10:FF:000001">
    <property type="entry name" value="Putative 3-methyladenine DNA glycosylase"/>
    <property type="match status" value="1"/>
</dbReference>
<dbReference type="NCBIfam" id="NF002001">
    <property type="entry name" value="PRK00802.1-1"/>
    <property type="match status" value="1"/>
</dbReference>
<dbReference type="CDD" id="cd00540">
    <property type="entry name" value="AAG"/>
    <property type="match status" value="1"/>
</dbReference>
<dbReference type="RefSeq" id="WP_005587313.1">
    <property type="nucleotide sequence ID" value="NZ_LT669839.1"/>
</dbReference>
<dbReference type="InterPro" id="IPR011034">
    <property type="entry name" value="Formyl_transferase-like_C_sf"/>
</dbReference>
<dbReference type="PANTHER" id="PTHR10429">
    <property type="entry name" value="DNA-3-METHYLADENINE GLYCOSYLASE"/>
    <property type="match status" value="1"/>
</dbReference>
<proteinExistence type="inferred from homology"/>
<dbReference type="OrthoDB" id="9794313at2"/>
<reference evidence="6 7" key="1">
    <citation type="submission" date="2016-11" db="EMBL/GenBank/DDBJ databases">
        <authorList>
            <person name="Manzoor S."/>
        </authorList>
    </citation>
    <scope>NUCLEOTIDE SEQUENCE [LARGE SCALE GENOMIC DNA]</scope>
    <source>
        <strain evidence="6">Clostridium ultunense strain Esp</strain>
    </source>
</reference>
<accession>M1Z2G3</accession>
<sequence length="202" mass="23301">MKLNRNFYSRDTITVAKELLGKTLVHHIEGNKLKGMIVETEAYLGLRDKAAHSYGGRITKRVETMYGLPGTAYVYLIYGMYYCFNIVTVKEGIPEAVLIRAIEPIENIDIMALLRYGKPYEELSKYEKKNLTNGPGKLSMAFNIDKRLDKINLCGDRLYLEHGNKEMFNIVETKRIGIDYAEEAKDYPYRFYIEGNPYVSKL</sequence>
<gene>
    <name evidence="6" type="ORF">CUESP1_2962</name>
</gene>
<evidence type="ECO:0000256" key="1">
    <source>
        <dbReference type="ARBA" id="ARBA00009232"/>
    </source>
</evidence>
<dbReference type="EC" id="3.2.2.-" evidence="5"/>
<dbReference type="InterPro" id="IPR003180">
    <property type="entry name" value="MPG"/>
</dbReference>
<dbReference type="Gene3D" id="3.10.300.10">
    <property type="entry name" value="Methylpurine-DNA glycosylase (MPG)"/>
    <property type="match status" value="1"/>
</dbReference>
<keyword evidence="7" id="KW-1185">Reference proteome</keyword>
<keyword evidence="3 5" id="KW-0378">Hydrolase</keyword>
<evidence type="ECO:0000313" key="7">
    <source>
        <dbReference type="Proteomes" id="UP000245423"/>
    </source>
</evidence>
<dbReference type="EMBL" id="LT669839">
    <property type="protein sequence ID" value="SHD78290.1"/>
    <property type="molecule type" value="Genomic_DNA"/>
</dbReference>
<evidence type="ECO:0000313" key="6">
    <source>
        <dbReference type="EMBL" id="SHD78290.1"/>
    </source>
</evidence>
<dbReference type="Proteomes" id="UP000245423">
    <property type="component" value="Chromosome 1"/>
</dbReference>
<dbReference type="HOGENOM" id="CLU_060471_0_2_9"/>
<dbReference type="NCBIfam" id="TIGR00567">
    <property type="entry name" value="3mg"/>
    <property type="match status" value="1"/>
</dbReference>